<dbReference type="Pfam" id="PF00364">
    <property type="entry name" value="Biotin_lipoyl"/>
    <property type="match status" value="1"/>
</dbReference>
<keyword evidence="4" id="KW-0276">Fatty acid metabolism</keyword>
<dbReference type="FunFam" id="2.40.50.100:FF:000003">
    <property type="entry name" value="Acetyl-CoA carboxylase biotin carboxyl carrier protein"/>
    <property type="match status" value="1"/>
</dbReference>
<evidence type="ECO:0000256" key="3">
    <source>
        <dbReference type="ARBA" id="ARBA00023267"/>
    </source>
</evidence>
<dbReference type="InterPro" id="IPR011053">
    <property type="entry name" value="Single_hybrid_motif"/>
</dbReference>
<evidence type="ECO:0000259" key="5">
    <source>
        <dbReference type="PROSITE" id="PS50968"/>
    </source>
</evidence>
<comment type="pathway">
    <text evidence="4">Lipid metabolism; fatty acid biosynthesis.</text>
</comment>
<keyword evidence="7" id="KW-1185">Reference proteome</keyword>
<dbReference type="PANTHER" id="PTHR45266">
    <property type="entry name" value="OXALOACETATE DECARBOXYLASE ALPHA CHAIN"/>
    <property type="match status" value="1"/>
</dbReference>
<comment type="function">
    <text evidence="1 4">This protein is a component of the acetyl coenzyme A carboxylase complex; first, biotin carboxylase catalyzes the carboxylation of the carrier protein and then the transcarboxylase transfers the carboxyl group to form malonyl-CoA.</text>
</comment>
<dbReference type="Proteomes" id="UP000008963">
    <property type="component" value="Chromosome"/>
</dbReference>
<dbReference type="eggNOG" id="COG0511">
    <property type="taxonomic scope" value="Bacteria"/>
</dbReference>
<dbReference type="OrthoDB" id="9811735at2"/>
<proteinExistence type="predicted"/>
<dbReference type="KEGG" id="bmx:BMS_0135"/>
<dbReference type="PRINTS" id="PR01071">
    <property type="entry name" value="ACOABIOTINCC"/>
</dbReference>
<dbReference type="HOGENOM" id="CLU_016733_3_0_7"/>
<dbReference type="RefSeq" id="WP_014242862.1">
    <property type="nucleotide sequence ID" value="NC_016620.1"/>
</dbReference>
<dbReference type="EMBL" id="FQ312005">
    <property type="protein sequence ID" value="CBW25073.1"/>
    <property type="molecule type" value="Genomic_DNA"/>
</dbReference>
<evidence type="ECO:0000256" key="4">
    <source>
        <dbReference type="RuleBase" id="RU364072"/>
    </source>
</evidence>
<gene>
    <name evidence="6" type="primary">accB</name>
    <name evidence="6" type="ordered locus">BMS_0135</name>
</gene>
<dbReference type="InterPro" id="IPR050709">
    <property type="entry name" value="Biotin_Carboxyl_Carrier/Decarb"/>
</dbReference>
<dbReference type="AlphaFoldDB" id="E1X2B7"/>
<dbReference type="Gene3D" id="2.40.50.100">
    <property type="match status" value="1"/>
</dbReference>
<dbReference type="STRING" id="862908.BMS_0135"/>
<keyword evidence="4" id="KW-0275">Fatty acid biosynthesis</keyword>
<keyword evidence="4" id="KW-0444">Lipid biosynthesis</keyword>
<keyword evidence="4" id="KW-0443">Lipid metabolism</keyword>
<protein>
    <recommendedName>
        <fullName evidence="2 4">Biotin carboxyl carrier protein of acetyl-CoA carboxylase</fullName>
    </recommendedName>
</protein>
<dbReference type="NCBIfam" id="TIGR00531">
    <property type="entry name" value="BCCP"/>
    <property type="match status" value="1"/>
</dbReference>
<accession>E1X2B7</accession>
<dbReference type="SUPFAM" id="SSF51230">
    <property type="entry name" value="Single hybrid motif"/>
    <property type="match status" value="1"/>
</dbReference>
<dbReference type="PROSITE" id="PS50968">
    <property type="entry name" value="BIOTINYL_LIPOYL"/>
    <property type="match status" value="1"/>
</dbReference>
<keyword evidence="3 4" id="KW-0092">Biotin</keyword>
<dbReference type="CDD" id="cd06850">
    <property type="entry name" value="biotinyl_domain"/>
    <property type="match status" value="1"/>
</dbReference>
<organism evidence="6 7">
    <name type="scientific">Halobacteriovorax marinus (strain ATCC BAA-682 / DSM 15412 / SJ)</name>
    <name type="common">Bacteriovorax marinus</name>
    <dbReference type="NCBI Taxonomy" id="862908"/>
    <lineage>
        <taxon>Bacteria</taxon>
        <taxon>Pseudomonadati</taxon>
        <taxon>Bdellovibrionota</taxon>
        <taxon>Bacteriovoracia</taxon>
        <taxon>Bacteriovoracales</taxon>
        <taxon>Halobacteriovoraceae</taxon>
        <taxon>Halobacteriovorax</taxon>
    </lineage>
</organism>
<dbReference type="InterPro" id="IPR000089">
    <property type="entry name" value="Biotin_lipoyl"/>
</dbReference>
<dbReference type="GO" id="GO:0006633">
    <property type="term" value="P:fatty acid biosynthetic process"/>
    <property type="evidence" value="ECO:0007669"/>
    <property type="project" value="UniProtKB-UniPathway"/>
</dbReference>
<dbReference type="GO" id="GO:0003989">
    <property type="term" value="F:acetyl-CoA carboxylase activity"/>
    <property type="evidence" value="ECO:0007669"/>
    <property type="project" value="InterPro"/>
</dbReference>
<evidence type="ECO:0000313" key="7">
    <source>
        <dbReference type="Proteomes" id="UP000008963"/>
    </source>
</evidence>
<dbReference type="GO" id="GO:0009317">
    <property type="term" value="C:acetyl-CoA carboxylase complex"/>
    <property type="evidence" value="ECO:0007669"/>
    <property type="project" value="InterPro"/>
</dbReference>
<dbReference type="UniPathway" id="UPA00094"/>
<sequence length="146" mass="15659">MDFKELEKFIAIAKEAGASELKYQSEDKKFGISFPVAGATPVAATVMAPQVQAAPAQVATQASSANSGLVDVTCPFVGTFYRSPSPEASVYVKVGDRVSKGQVLCIVEAMKIMNEIESDVDGEIVEICVENETYVEFGQVLFKVKP</sequence>
<reference evidence="7" key="1">
    <citation type="journal article" date="2013" name="ISME J.">
        <title>A small predatory core genome in the divergent marine Bacteriovorax marinus SJ and the terrestrial Bdellovibrio bacteriovorus.</title>
        <authorList>
            <person name="Crossman L.C."/>
            <person name="Chen H."/>
            <person name="Cerdeno-Tarraga A.M."/>
            <person name="Brooks K."/>
            <person name="Quail M.A."/>
            <person name="Pineiro S.A."/>
            <person name="Hobley L."/>
            <person name="Sockett R.E."/>
            <person name="Bentley S.D."/>
            <person name="Parkhill J."/>
            <person name="Williams H.N."/>
            <person name="Stine O.C."/>
        </authorList>
    </citation>
    <scope>NUCLEOTIDE SEQUENCE [LARGE SCALE GENOMIC DNA]</scope>
    <source>
        <strain evidence="7">ATCC BAA-682 / DSM 15412 / SJ</strain>
    </source>
</reference>
<evidence type="ECO:0000256" key="1">
    <source>
        <dbReference type="ARBA" id="ARBA00003761"/>
    </source>
</evidence>
<feature type="domain" description="Lipoyl-binding" evidence="5">
    <location>
        <begin position="67"/>
        <end position="145"/>
    </location>
</feature>
<evidence type="ECO:0000313" key="6">
    <source>
        <dbReference type="EMBL" id="CBW25073.1"/>
    </source>
</evidence>
<evidence type="ECO:0000256" key="2">
    <source>
        <dbReference type="ARBA" id="ARBA00017562"/>
    </source>
</evidence>
<name>E1X2B7_HALMS</name>
<dbReference type="InterPro" id="IPR001249">
    <property type="entry name" value="AcCoA_biotinCC"/>
</dbReference>
<dbReference type="PATRIC" id="fig|862908.3.peg.130"/>
<dbReference type="PANTHER" id="PTHR45266:SF3">
    <property type="entry name" value="OXALOACETATE DECARBOXYLASE ALPHA CHAIN"/>
    <property type="match status" value="1"/>
</dbReference>